<feature type="region of interest" description="Disordered" evidence="12">
    <location>
        <begin position="29"/>
        <end position="66"/>
    </location>
</feature>
<evidence type="ECO:0000256" key="10">
    <source>
        <dbReference type="PROSITE-ProRule" id="PRU00023"/>
    </source>
</evidence>
<keyword evidence="7 11" id="KW-0378">Hydrolase</keyword>
<evidence type="ECO:0000313" key="15">
    <source>
        <dbReference type="Proteomes" id="UP000652761"/>
    </source>
</evidence>
<dbReference type="GO" id="GO:0036503">
    <property type="term" value="P:ERAD pathway"/>
    <property type="evidence" value="ECO:0007669"/>
    <property type="project" value="TreeGrafter"/>
</dbReference>
<dbReference type="InterPro" id="IPR041175">
    <property type="entry name" value="VLRF1/Vms1"/>
</dbReference>
<dbReference type="GO" id="GO:0005737">
    <property type="term" value="C:cytoplasm"/>
    <property type="evidence" value="ECO:0007669"/>
    <property type="project" value="UniProtKB-SubCell"/>
</dbReference>
<dbReference type="Proteomes" id="UP000652761">
    <property type="component" value="Unassembled WGS sequence"/>
</dbReference>
<comment type="subcellular location">
    <subcellularLocation>
        <location evidence="1">Cytoplasm</location>
    </subcellularLocation>
</comment>
<evidence type="ECO:0000256" key="1">
    <source>
        <dbReference type="ARBA" id="ARBA00004496"/>
    </source>
</evidence>
<evidence type="ECO:0000256" key="12">
    <source>
        <dbReference type="SAM" id="MobiDB-lite"/>
    </source>
</evidence>
<dbReference type="PROSITE" id="PS52044">
    <property type="entry name" value="VLRF1"/>
    <property type="match status" value="1"/>
</dbReference>
<feature type="repeat" description="ANK" evidence="10">
    <location>
        <begin position="392"/>
        <end position="424"/>
    </location>
</feature>
<feature type="domain" description="VLRF1" evidence="13">
    <location>
        <begin position="206"/>
        <end position="349"/>
    </location>
</feature>
<keyword evidence="8 10" id="KW-0040">ANK repeat</keyword>
<evidence type="ECO:0000256" key="7">
    <source>
        <dbReference type="ARBA" id="ARBA00022801"/>
    </source>
</evidence>
<reference evidence="14" key="1">
    <citation type="submission" date="2017-07" db="EMBL/GenBank/DDBJ databases">
        <title>Taro Niue Genome Assembly and Annotation.</title>
        <authorList>
            <person name="Atibalentja N."/>
            <person name="Keating K."/>
            <person name="Fields C.J."/>
        </authorList>
    </citation>
    <scope>NUCLEOTIDE SEQUENCE</scope>
    <source>
        <strain evidence="14">Niue_2</strain>
        <tissue evidence="14">Leaf</tissue>
    </source>
</reference>
<dbReference type="EMBL" id="NMUH01001412">
    <property type="protein sequence ID" value="MQL92089.1"/>
    <property type="molecule type" value="Genomic_DNA"/>
</dbReference>
<protein>
    <recommendedName>
        <fullName evidence="13">VLRF1 domain-containing protein</fullName>
    </recommendedName>
</protein>
<dbReference type="PANTHER" id="PTHR16036:SF2">
    <property type="entry name" value="TRNA ENDONUCLEASE ANKZF1"/>
    <property type="match status" value="1"/>
</dbReference>
<dbReference type="InterPro" id="IPR002110">
    <property type="entry name" value="Ankyrin_rpt"/>
</dbReference>
<comment type="similarity">
    <text evidence="2 11">Belongs to the ANKZF1/VMS1 family.</text>
</comment>
<sequence>MASREPVAPPAYLSRSIFDLPPTFFDSSRLLSDPREIPAQRPHAPPPPSPAPPLLPPGPTPADGHGELQAAGAVRAASGWTCHSCEMEFESLQDQRFHFKSDLHRLNVKLYISGKKAIKEEDFNELGDESLFKEYDVSSISGSEDDSDSSLSIIKTPGQERELARQKIYIHLQSGETVSLWRCLLLNDSEDLSFKNSKLGPKEKVECVPCVTEYDLIGRLRSLTQEPRDKTHFLVLLLYRYVVRAKAGKKQSAKDATGKAANSAGSQLRRYNEAALKKEIHELLDTWRPYFDVSSCIFIYAPSKNHQLLFDGDKPAFDRQDCVVRHIPITVRRPTLKEAKRIYNLLTYLVYEIDKDKHSTILGDSTSCAEEKENSGSPRLVTDKGVVTSVLNEGTPLHEAAKLGDALLTLELLEQGLDPCLKDARGRTPYMLALEKEVRNTFRRFMALNLDKWDWHAANVPSPLTKEMEESQAAKQAEKDAKRKAKAKESKKLRKAKETAKLFSWKIICLWVLDTILVATLDICV</sequence>
<keyword evidence="3 11" id="KW-0963">Cytoplasm</keyword>
<dbReference type="GO" id="GO:0016787">
    <property type="term" value="F:hydrolase activity"/>
    <property type="evidence" value="ECO:0007669"/>
    <property type="project" value="UniProtKB-KW"/>
</dbReference>
<organism evidence="14 15">
    <name type="scientific">Colocasia esculenta</name>
    <name type="common">Wild taro</name>
    <name type="synonym">Arum esculentum</name>
    <dbReference type="NCBI Taxonomy" id="4460"/>
    <lineage>
        <taxon>Eukaryota</taxon>
        <taxon>Viridiplantae</taxon>
        <taxon>Streptophyta</taxon>
        <taxon>Embryophyta</taxon>
        <taxon>Tracheophyta</taxon>
        <taxon>Spermatophyta</taxon>
        <taxon>Magnoliopsida</taxon>
        <taxon>Liliopsida</taxon>
        <taxon>Araceae</taxon>
        <taxon>Aroideae</taxon>
        <taxon>Colocasieae</taxon>
        <taxon>Colocasia</taxon>
    </lineage>
</organism>
<evidence type="ECO:0000256" key="6">
    <source>
        <dbReference type="ARBA" id="ARBA00022759"/>
    </source>
</evidence>
<comment type="domain">
    <text evidence="11">The VLRF1 domain mediates binding to the 60S ribosomal subunit.</text>
</comment>
<dbReference type="InterPro" id="IPR047139">
    <property type="entry name" value="ANKZ1/VMS1"/>
</dbReference>
<comment type="caution">
    <text evidence="14">The sequence shown here is derived from an EMBL/GenBank/DDBJ whole genome shotgun (WGS) entry which is preliminary data.</text>
</comment>
<dbReference type="AlphaFoldDB" id="A0A843VL59"/>
<feature type="compositionally biased region" description="Pro residues" evidence="12">
    <location>
        <begin position="43"/>
        <end position="60"/>
    </location>
</feature>
<dbReference type="OrthoDB" id="429841at2759"/>
<evidence type="ECO:0000256" key="9">
    <source>
        <dbReference type="ARBA" id="ARBA00023054"/>
    </source>
</evidence>
<evidence type="ECO:0000259" key="13">
    <source>
        <dbReference type="PROSITE" id="PS52044"/>
    </source>
</evidence>
<dbReference type="GO" id="GO:0004519">
    <property type="term" value="F:endonuclease activity"/>
    <property type="evidence" value="ECO:0007669"/>
    <property type="project" value="UniProtKB-KW"/>
</dbReference>
<evidence type="ECO:0000256" key="3">
    <source>
        <dbReference type="ARBA" id="ARBA00022490"/>
    </source>
</evidence>
<dbReference type="PROSITE" id="PS50088">
    <property type="entry name" value="ANK_REPEAT"/>
    <property type="match status" value="1"/>
</dbReference>
<proteinExistence type="inferred from homology"/>
<evidence type="ECO:0000256" key="8">
    <source>
        <dbReference type="ARBA" id="ARBA00023043"/>
    </source>
</evidence>
<name>A0A843VL59_COLES</name>
<accession>A0A843VL59</accession>
<evidence type="ECO:0000256" key="2">
    <source>
        <dbReference type="ARBA" id="ARBA00009262"/>
    </source>
</evidence>
<gene>
    <name evidence="14" type="ORF">Taro_024704</name>
</gene>
<keyword evidence="4 11" id="KW-0540">Nuclease</keyword>
<dbReference type="Gene3D" id="1.25.40.20">
    <property type="entry name" value="Ankyrin repeat-containing domain"/>
    <property type="match status" value="1"/>
</dbReference>
<dbReference type="InterPro" id="IPR013087">
    <property type="entry name" value="Znf_C2H2_type"/>
</dbReference>
<evidence type="ECO:0000256" key="11">
    <source>
        <dbReference type="PROSITE-ProRule" id="PRU01389"/>
    </source>
</evidence>
<evidence type="ECO:0000256" key="4">
    <source>
        <dbReference type="ARBA" id="ARBA00022722"/>
    </source>
</evidence>
<keyword evidence="15" id="KW-1185">Reference proteome</keyword>
<keyword evidence="5" id="KW-0677">Repeat</keyword>
<evidence type="ECO:0000313" key="14">
    <source>
        <dbReference type="EMBL" id="MQL92089.1"/>
    </source>
</evidence>
<dbReference type="PANTHER" id="PTHR16036">
    <property type="entry name" value="ANKYRIN REPEAT AND ZINC FINGER DOMAIN-CONTAINING PROTEIN 1"/>
    <property type="match status" value="1"/>
</dbReference>
<dbReference type="Pfam" id="PF18826">
    <property type="entry name" value="bVLRF1"/>
    <property type="match status" value="1"/>
</dbReference>
<feature type="active site" evidence="11">
    <location>
        <position position="251"/>
    </location>
</feature>
<dbReference type="SUPFAM" id="SSF48403">
    <property type="entry name" value="Ankyrin repeat"/>
    <property type="match status" value="1"/>
</dbReference>
<dbReference type="InterPro" id="IPR036770">
    <property type="entry name" value="Ankyrin_rpt-contain_sf"/>
</dbReference>
<keyword evidence="6 11" id="KW-0255">Endonuclease</keyword>
<evidence type="ECO:0000256" key="5">
    <source>
        <dbReference type="ARBA" id="ARBA00022737"/>
    </source>
</evidence>
<dbReference type="PROSITE" id="PS00028">
    <property type="entry name" value="ZINC_FINGER_C2H2_1"/>
    <property type="match status" value="1"/>
</dbReference>
<feature type="region of interest" description="Disordered" evidence="12">
    <location>
        <begin position="465"/>
        <end position="490"/>
    </location>
</feature>
<keyword evidence="9" id="KW-0175">Coiled coil</keyword>